<keyword evidence="1" id="KW-0472">Membrane</keyword>
<keyword evidence="3" id="KW-1185">Reference proteome</keyword>
<proteinExistence type="predicted"/>
<dbReference type="EMBL" id="JACHXZ010000001">
    <property type="protein sequence ID" value="MBB3167830.1"/>
    <property type="molecule type" value="Genomic_DNA"/>
</dbReference>
<feature type="transmembrane region" description="Helical" evidence="1">
    <location>
        <begin position="21"/>
        <end position="43"/>
    </location>
</feature>
<comment type="caution">
    <text evidence="2">The sequence shown here is derived from an EMBL/GenBank/DDBJ whole genome shotgun (WGS) entry which is preliminary data.</text>
</comment>
<protein>
    <submittedName>
        <fullName evidence="2">Uncharacterized protein</fullName>
    </submittedName>
</protein>
<evidence type="ECO:0000256" key="1">
    <source>
        <dbReference type="SAM" id="Phobius"/>
    </source>
</evidence>
<feature type="transmembrane region" description="Helical" evidence="1">
    <location>
        <begin position="55"/>
        <end position="76"/>
    </location>
</feature>
<reference evidence="2 3" key="1">
    <citation type="submission" date="2020-08" db="EMBL/GenBank/DDBJ databases">
        <title>Genomic Encyclopedia of Type Strains, Phase III (KMG-III): the genomes of soil and plant-associated and newly described type strains.</title>
        <authorList>
            <person name="Whitman W."/>
        </authorList>
    </citation>
    <scope>NUCLEOTIDE SEQUENCE [LARGE SCALE GENOMIC DNA]</scope>
    <source>
        <strain evidence="2 3">CECT 8571</strain>
    </source>
</reference>
<dbReference type="Proteomes" id="UP000559987">
    <property type="component" value="Unassembled WGS sequence"/>
</dbReference>
<keyword evidence="1" id="KW-0812">Transmembrane</keyword>
<organism evidence="2 3">
    <name type="scientific">Simiduia aestuariiviva</name>
    <dbReference type="NCBI Taxonomy" id="1510459"/>
    <lineage>
        <taxon>Bacteria</taxon>
        <taxon>Pseudomonadati</taxon>
        <taxon>Pseudomonadota</taxon>
        <taxon>Gammaproteobacteria</taxon>
        <taxon>Cellvibrionales</taxon>
        <taxon>Cellvibrionaceae</taxon>
        <taxon>Simiduia</taxon>
    </lineage>
</organism>
<evidence type="ECO:0000313" key="3">
    <source>
        <dbReference type="Proteomes" id="UP000559987"/>
    </source>
</evidence>
<keyword evidence="1" id="KW-1133">Transmembrane helix</keyword>
<dbReference type="RefSeq" id="WP_246341128.1">
    <property type="nucleotide sequence ID" value="NZ_JACHXZ010000001.1"/>
</dbReference>
<name>A0A839UMQ5_9GAMM</name>
<evidence type="ECO:0000313" key="2">
    <source>
        <dbReference type="EMBL" id="MBB3167830.1"/>
    </source>
</evidence>
<dbReference type="AlphaFoldDB" id="A0A839UMQ5"/>
<gene>
    <name evidence="2" type="ORF">FHS30_001006</name>
</gene>
<sequence length="96" mass="11054">MSKLQLFLDLLKRHYQAPLSQAFAQFKLGAMVFFVGMVLVYMAQQLIDPSLRQEAFTLAGLLLAGLGFIMAMGAHLRMLISRLWHFFRPDDRNHSR</sequence>
<accession>A0A839UMQ5</accession>